<evidence type="ECO:0000259" key="1">
    <source>
        <dbReference type="Pfam" id="PF00534"/>
    </source>
</evidence>
<dbReference type="Pfam" id="PF00534">
    <property type="entry name" value="Glycos_transf_1"/>
    <property type="match status" value="1"/>
</dbReference>
<dbReference type="PANTHER" id="PTHR12526:SF630">
    <property type="entry name" value="GLYCOSYLTRANSFERASE"/>
    <property type="match status" value="1"/>
</dbReference>
<evidence type="ECO:0008006" key="4">
    <source>
        <dbReference type="Google" id="ProtNLM"/>
    </source>
</evidence>
<dbReference type="SUPFAM" id="SSF53756">
    <property type="entry name" value="UDP-Glycosyltransferase/glycogen phosphorylase"/>
    <property type="match status" value="1"/>
</dbReference>
<dbReference type="EMBL" id="UINC01001735">
    <property type="protein sequence ID" value="SUZ87653.1"/>
    <property type="molecule type" value="Genomic_DNA"/>
</dbReference>
<dbReference type="PANTHER" id="PTHR12526">
    <property type="entry name" value="GLYCOSYLTRANSFERASE"/>
    <property type="match status" value="1"/>
</dbReference>
<feature type="domain" description="Glycosyltransferase subfamily 4-like N-terminal" evidence="2">
    <location>
        <begin position="83"/>
        <end position="197"/>
    </location>
</feature>
<reference evidence="3" key="1">
    <citation type="submission" date="2018-05" db="EMBL/GenBank/DDBJ databases">
        <authorList>
            <person name="Lanie J.A."/>
            <person name="Ng W.-L."/>
            <person name="Kazmierczak K.M."/>
            <person name="Andrzejewski T.M."/>
            <person name="Davidsen T.M."/>
            <person name="Wayne K.J."/>
            <person name="Tettelin H."/>
            <person name="Glass J.I."/>
            <person name="Rusch D."/>
            <person name="Podicherti R."/>
            <person name="Tsui H.-C.T."/>
            <person name="Winkler M.E."/>
        </authorList>
    </citation>
    <scope>NUCLEOTIDE SEQUENCE</scope>
</reference>
<dbReference type="InterPro" id="IPR001296">
    <property type="entry name" value="Glyco_trans_1"/>
</dbReference>
<proteinExistence type="predicted"/>
<dbReference type="InterPro" id="IPR028098">
    <property type="entry name" value="Glyco_trans_4-like_N"/>
</dbReference>
<protein>
    <recommendedName>
        <fullName evidence="4">Glycosyl transferase family 1 domain-containing protein</fullName>
    </recommendedName>
</protein>
<dbReference type="Gene3D" id="3.40.50.2000">
    <property type="entry name" value="Glycogen Phosphorylase B"/>
    <property type="match status" value="2"/>
</dbReference>
<organism evidence="3">
    <name type="scientific">marine metagenome</name>
    <dbReference type="NCBI Taxonomy" id="408172"/>
    <lineage>
        <taxon>unclassified sequences</taxon>
        <taxon>metagenomes</taxon>
        <taxon>ecological metagenomes</taxon>
    </lineage>
</organism>
<accession>A0A381REI3</accession>
<dbReference type="GO" id="GO:0016757">
    <property type="term" value="F:glycosyltransferase activity"/>
    <property type="evidence" value="ECO:0007669"/>
    <property type="project" value="InterPro"/>
</dbReference>
<feature type="non-terminal residue" evidence="3">
    <location>
        <position position="354"/>
    </location>
</feature>
<feature type="non-terminal residue" evidence="3">
    <location>
        <position position="1"/>
    </location>
</feature>
<feature type="domain" description="Glycosyl transferase family 1" evidence="1">
    <location>
        <begin position="203"/>
        <end position="351"/>
    </location>
</feature>
<dbReference type="Pfam" id="PF13439">
    <property type="entry name" value="Glyco_transf_4"/>
    <property type="match status" value="1"/>
</dbReference>
<name>A0A381REI3_9ZZZZ</name>
<dbReference type="CDD" id="cd03801">
    <property type="entry name" value="GT4_PimA-like"/>
    <property type="match status" value="1"/>
</dbReference>
<gene>
    <name evidence="3" type="ORF">METZ01_LOCUS40507</name>
</gene>
<dbReference type="AlphaFoldDB" id="A0A381REI3"/>
<evidence type="ECO:0000313" key="3">
    <source>
        <dbReference type="EMBL" id="SUZ87653.1"/>
    </source>
</evidence>
<evidence type="ECO:0000259" key="2">
    <source>
        <dbReference type="Pfam" id="PF13439"/>
    </source>
</evidence>
<sequence length="354" mass="39964">MKLLIVPSWYPTNIHPESGTFFRDRAIILQKCGFSTTIASHVLHSTRDILRFKQNVSNIETINDGGVLVYKTEAINAFPKMPKKAFNSYKNSILSLVKNVINKSKPEFVFINSSLYGGAALARYLYDEMIPFMVSEHLKEFIGNDEFSLFQKECINECYNYSSKIIATSEVLKNNIIDKFNIDNKKVVLIPNPADTECFLPKRRKLDGPFTFISVALLRPEKRLDLLIKAFSMLSKEIPNIVLTIIGDGPEKDKLKLLSHKLEVNNRINFIGYQKKIAVADIIRDHDALVLSSQVETFGVVLIEAMSAGLPVIATKCGGPESIVLPETGMLVESNDKNKLFNAMRIMVENYDNY</sequence>